<dbReference type="Pfam" id="PF01150">
    <property type="entry name" value="GDA1_CD39"/>
    <property type="match status" value="1"/>
</dbReference>
<evidence type="ECO:0000256" key="38">
    <source>
        <dbReference type="ARBA" id="ARBA00049315"/>
    </source>
</evidence>
<dbReference type="EC" id="3.6.1.5" evidence="7"/>
<protein>
    <recommendedName>
        <fullName evidence="18">Ectonucleoside triphosphate diphosphohydrolase 1</fullName>
        <ecNumber evidence="7">3.6.1.5</ecNumber>
    </recommendedName>
    <alternativeName>
        <fullName evidence="23">ATP diphosphohydrolase</fullName>
    </alternativeName>
    <alternativeName>
        <fullName evidence="20">Ecto-ATP diphosphohydrolase 1</fullName>
    </alternativeName>
    <alternativeName>
        <fullName evidence="21">Ecto-apyrase</fullName>
    </alternativeName>
    <alternativeName>
        <fullName evidence="19">Lymphoid cell activation antigen</fullName>
    </alternativeName>
    <alternativeName>
        <fullName evidence="22">Nucleoside triphosphate diphosphohydrolase 1</fullName>
    </alternativeName>
</protein>
<evidence type="ECO:0000256" key="44">
    <source>
        <dbReference type="SAM" id="Phobius"/>
    </source>
</evidence>
<comment type="catalytic activity">
    <reaction evidence="32">
        <text>ATP + 2 H2O = AMP + 2 phosphate + 2 H(+)</text>
        <dbReference type="Rhea" id="RHEA:20988"/>
        <dbReference type="ChEBI" id="CHEBI:15377"/>
        <dbReference type="ChEBI" id="CHEBI:15378"/>
        <dbReference type="ChEBI" id="CHEBI:30616"/>
        <dbReference type="ChEBI" id="CHEBI:43474"/>
        <dbReference type="ChEBI" id="CHEBI:456215"/>
    </reaction>
    <physiologicalReaction direction="left-to-right" evidence="32">
        <dbReference type="Rhea" id="RHEA:20989"/>
    </physiologicalReaction>
</comment>
<evidence type="ECO:0000256" key="40">
    <source>
        <dbReference type="ARBA" id="ARBA00049373"/>
    </source>
</evidence>
<comment type="catalytic activity">
    <reaction evidence="40">
        <text>CTP + 2 H2O = CMP + 2 phosphate + 2 H(+)</text>
        <dbReference type="Rhea" id="RHEA:64908"/>
        <dbReference type="ChEBI" id="CHEBI:15377"/>
        <dbReference type="ChEBI" id="CHEBI:15378"/>
        <dbReference type="ChEBI" id="CHEBI:37563"/>
        <dbReference type="ChEBI" id="CHEBI:43474"/>
        <dbReference type="ChEBI" id="CHEBI:60377"/>
    </reaction>
    <physiologicalReaction direction="left-to-right" evidence="40">
        <dbReference type="Rhea" id="RHEA:64909"/>
    </physiologicalReaction>
</comment>
<keyword evidence="17" id="KW-0325">Glycoprotein</keyword>
<evidence type="ECO:0000256" key="16">
    <source>
        <dbReference type="ARBA" id="ARBA00023157"/>
    </source>
</evidence>
<dbReference type="InterPro" id="IPR000407">
    <property type="entry name" value="GDA1_CD39_NTPase"/>
</dbReference>
<evidence type="ECO:0000256" key="30">
    <source>
        <dbReference type="ARBA" id="ARBA00048153"/>
    </source>
</evidence>
<comment type="catalytic activity">
    <reaction evidence="42">
        <text>ADP + H2O = AMP + phosphate + H(+)</text>
        <dbReference type="Rhea" id="RHEA:61436"/>
        <dbReference type="ChEBI" id="CHEBI:15377"/>
        <dbReference type="ChEBI" id="CHEBI:15378"/>
        <dbReference type="ChEBI" id="CHEBI:43474"/>
        <dbReference type="ChEBI" id="CHEBI:456215"/>
        <dbReference type="ChEBI" id="CHEBI:456216"/>
    </reaction>
    <physiologicalReaction direction="left-to-right" evidence="42">
        <dbReference type="Rhea" id="RHEA:61437"/>
    </physiologicalReaction>
</comment>
<comment type="similarity">
    <text evidence="5">Belongs to the GDA1/CD39 NTPase family.</text>
</comment>
<evidence type="ECO:0000256" key="26">
    <source>
        <dbReference type="ARBA" id="ARBA00047358"/>
    </source>
</evidence>
<evidence type="ECO:0000256" key="41">
    <source>
        <dbReference type="ARBA" id="ARBA00049502"/>
    </source>
</evidence>
<dbReference type="PANTHER" id="PTHR11782">
    <property type="entry name" value="ADENOSINE/GUANOSINE DIPHOSPHATASE"/>
    <property type="match status" value="1"/>
</dbReference>
<evidence type="ECO:0000256" key="20">
    <source>
        <dbReference type="ARBA" id="ARBA00042147"/>
    </source>
</evidence>
<dbReference type="GO" id="GO:0045134">
    <property type="term" value="F:UDP phosphatase activity"/>
    <property type="evidence" value="ECO:0007669"/>
    <property type="project" value="TreeGrafter"/>
</dbReference>
<evidence type="ECO:0000256" key="5">
    <source>
        <dbReference type="ARBA" id="ARBA00009283"/>
    </source>
</evidence>
<comment type="catalytic activity">
    <reaction evidence="35">
        <text>CTP + H2O = CDP + phosphate + H(+)</text>
        <dbReference type="Rhea" id="RHEA:29387"/>
        <dbReference type="ChEBI" id="CHEBI:15377"/>
        <dbReference type="ChEBI" id="CHEBI:15378"/>
        <dbReference type="ChEBI" id="CHEBI:37563"/>
        <dbReference type="ChEBI" id="CHEBI:43474"/>
        <dbReference type="ChEBI" id="CHEBI:58069"/>
    </reaction>
    <physiologicalReaction direction="left-to-right" evidence="35">
        <dbReference type="Rhea" id="RHEA:29388"/>
    </physiologicalReaction>
</comment>
<keyword evidence="9" id="KW-0547">Nucleotide-binding</keyword>
<keyword evidence="46" id="KW-1185">Reference proteome</keyword>
<evidence type="ECO:0000256" key="37">
    <source>
        <dbReference type="ARBA" id="ARBA00049189"/>
    </source>
</evidence>
<evidence type="ECO:0000256" key="19">
    <source>
        <dbReference type="ARBA" id="ARBA00041335"/>
    </source>
</evidence>
<evidence type="ECO:0000256" key="12">
    <source>
        <dbReference type="ARBA" id="ARBA00022840"/>
    </source>
</evidence>
<dbReference type="OrthoDB" id="6372431at2759"/>
<comment type="catalytic activity">
    <reaction evidence="26">
        <text>UTP + H2O = UDP + phosphate + H(+)</text>
        <dbReference type="Rhea" id="RHEA:64900"/>
        <dbReference type="ChEBI" id="CHEBI:15377"/>
        <dbReference type="ChEBI" id="CHEBI:15378"/>
        <dbReference type="ChEBI" id="CHEBI:43474"/>
        <dbReference type="ChEBI" id="CHEBI:46398"/>
        <dbReference type="ChEBI" id="CHEBI:58223"/>
    </reaction>
    <physiologicalReaction direction="left-to-right" evidence="26">
        <dbReference type="Rhea" id="RHEA:64901"/>
    </physiologicalReaction>
</comment>
<evidence type="ECO:0000313" key="46">
    <source>
        <dbReference type="Proteomes" id="UP001152622"/>
    </source>
</evidence>
<comment type="catalytic activity">
    <reaction evidence="25">
        <text>a ribonucleoside 5'-triphosphate + 2 H2O = a ribonucleoside 5'-phosphate + 2 phosphate + 2 H(+)</text>
        <dbReference type="Rhea" id="RHEA:36795"/>
        <dbReference type="ChEBI" id="CHEBI:15377"/>
        <dbReference type="ChEBI" id="CHEBI:15378"/>
        <dbReference type="ChEBI" id="CHEBI:43474"/>
        <dbReference type="ChEBI" id="CHEBI:58043"/>
        <dbReference type="ChEBI" id="CHEBI:61557"/>
        <dbReference type="EC" id="3.6.1.5"/>
    </reaction>
    <physiologicalReaction direction="left-to-right" evidence="25">
        <dbReference type="Rhea" id="RHEA:36796"/>
    </physiologicalReaction>
</comment>
<evidence type="ECO:0000256" key="25">
    <source>
        <dbReference type="ARBA" id="ARBA00047297"/>
    </source>
</evidence>
<comment type="catalytic activity">
    <reaction evidence="38">
        <text>UTP + 2 H2O = UMP + 2 phosphate + 2 H(+)</text>
        <dbReference type="Rhea" id="RHEA:64896"/>
        <dbReference type="ChEBI" id="CHEBI:15377"/>
        <dbReference type="ChEBI" id="CHEBI:15378"/>
        <dbReference type="ChEBI" id="CHEBI:43474"/>
        <dbReference type="ChEBI" id="CHEBI:46398"/>
        <dbReference type="ChEBI" id="CHEBI:57865"/>
    </reaction>
    <physiologicalReaction direction="left-to-right" evidence="38">
        <dbReference type="Rhea" id="RHEA:64897"/>
    </physiologicalReaction>
</comment>
<keyword evidence="15 44" id="KW-0472">Membrane</keyword>
<evidence type="ECO:0000256" key="15">
    <source>
        <dbReference type="ARBA" id="ARBA00023136"/>
    </source>
</evidence>
<organism evidence="45 46">
    <name type="scientific">Synaphobranchus kaupii</name>
    <name type="common">Kaup's arrowtooth eel</name>
    <dbReference type="NCBI Taxonomy" id="118154"/>
    <lineage>
        <taxon>Eukaryota</taxon>
        <taxon>Metazoa</taxon>
        <taxon>Chordata</taxon>
        <taxon>Craniata</taxon>
        <taxon>Vertebrata</taxon>
        <taxon>Euteleostomi</taxon>
        <taxon>Actinopterygii</taxon>
        <taxon>Neopterygii</taxon>
        <taxon>Teleostei</taxon>
        <taxon>Anguilliformes</taxon>
        <taxon>Synaphobranchidae</taxon>
        <taxon>Synaphobranchus</taxon>
    </lineage>
</organism>
<dbReference type="GO" id="GO:0005901">
    <property type="term" value="C:caveola"/>
    <property type="evidence" value="ECO:0007669"/>
    <property type="project" value="UniProtKB-SubCell"/>
</dbReference>
<evidence type="ECO:0000256" key="2">
    <source>
        <dbReference type="ARBA" id="ARBA00001946"/>
    </source>
</evidence>
<keyword evidence="11" id="KW-0106">Calcium</keyword>
<comment type="subunit">
    <text evidence="6">Homodimer; disulfide-linked.</text>
</comment>
<comment type="catalytic activity">
    <reaction evidence="39">
        <text>GTP + 2 H2O = GMP + 2 phosphate + 2 H(+)</text>
        <dbReference type="Rhea" id="RHEA:64904"/>
        <dbReference type="ChEBI" id="CHEBI:15377"/>
        <dbReference type="ChEBI" id="CHEBI:15378"/>
        <dbReference type="ChEBI" id="CHEBI:37565"/>
        <dbReference type="ChEBI" id="CHEBI:43474"/>
        <dbReference type="ChEBI" id="CHEBI:58115"/>
    </reaction>
    <physiologicalReaction direction="left-to-right" evidence="39">
        <dbReference type="Rhea" id="RHEA:64905"/>
    </physiologicalReaction>
</comment>
<feature type="compositionally biased region" description="Acidic residues" evidence="43">
    <location>
        <begin position="128"/>
        <end position="138"/>
    </location>
</feature>
<evidence type="ECO:0000256" key="35">
    <source>
        <dbReference type="ARBA" id="ARBA00049104"/>
    </source>
</evidence>
<comment type="catalytic activity">
    <reaction evidence="34">
        <text>a ribonucleoside 5'-diphosphate + H2O = a ribonucleoside 5'-phosphate + phosphate + H(+)</text>
        <dbReference type="Rhea" id="RHEA:36799"/>
        <dbReference type="ChEBI" id="CHEBI:15377"/>
        <dbReference type="ChEBI" id="CHEBI:15378"/>
        <dbReference type="ChEBI" id="CHEBI:43474"/>
        <dbReference type="ChEBI" id="CHEBI:57930"/>
        <dbReference type="ChEBI" id="CHEBI:58043"/>
    </reaction>
    <physiologicalReaction direction="left-to-right" evidence="34">
        <dbReference type="Rhea" id="RHEA:36800"/>
    </physiologicalReaction>
</comment>
<keyword evidence="13" id="KW-0460">Magnesium</keyword>
<comment type="catalytic activity">
    <reaction evidence="37">
        <text>ITP + H2O = IDP + phosphate + H(+)</text>
        <dbReference type="Rhea" id="RHEA:28330"/>
        <dbReference type="ChEBI" id="CHEBI:15377"/>
        <dbReference type="ChEBI" id="CHEBI:15378"/>
        <dbReference type="ChEBI" id="CHEBI:43474"/>
        <dbReference type="ChEBI" id="CHEBI:58280"/>
        <dbReference type="ChEBI" id="CHEBI:61402"/>
    </reaction>
    <physiologicalReaction direction="left-to-right" evidence="37">
        <dbReference type="Rhea" id="RHEA:28331"/>
    </physiologicalReaction>
</comment>
<evidence type="ECO:0000256" key="6">
    <source>
        <dbReference type="ARBA" id="ARBA00011748"/>
    </source>
</evidence>
<comment type="caution">
    <text evidence="45">The sequence shown here is derived from an EMBL/GenBank/DDBJ whole genome shotgun (WGS) entry which is preliminary data.</text>
</comment>
<name>A0A9Q1FS48_SYNKA</name>
<evidence type="ECO:0000256" key="28">
    <source>
        <dbReference type="ARBA" id="ARBA00047940"/>
    </source>
</evidence>
<evidence type="ECO:0000256" key="4">
    <source>
        <dbReference type="ARBA" id="ARBA00004345"/>
    </source>
</evidence>
<dbReference type="GO" id="GO:0009134">
    <property type="term" value="P:nucleoside diphosphate catabolic process"/>
    <property type="evidence" value="ECO:0007669"/>
    <property type="project" value="TreeGrafter"/>
</dbReference>
<keyword evidence="14 44" id="KW-1133">Transmembrane helix</keyword>
<evidence type="ECO:0000256" key="36">
    <source>
        <dbReference type="ARBA" id="ARBA00049117"/>
    </source>
</evidence>
<evidence type="ECO:0000313" key="45">
    <source>
        <dbReference type="EMBL" id="KAJ8365201.1"/>
    </source>
</evidence>
<sequence>MKEKSPWHRPLIIVITILFVLGIIALVTTAVVQNKLLQKYKYGIVLDAGSSHTAVYVYEWPAEKENNTGMVEQKHVCSVKGKGISSYSAQRGEGRNVPEGMHGGGQGGDSHLEASGDPRLPGGHCWDEVTEEGEQDVV</sequence>
<comment type="catalytic activity">
    <reaction evidence="28">
        <text>a ribonucleoside 5'-triphosphate + H2O = a ribonucleoside 5'-diphosphate + phosphate + H(+)</text>
        <dbReference type="Rhea" id="RHEA:23680"/>
        <dbReference type="ChEBI" id="CHEBI:15377"/>
        <dbReference type="ChEBI" id="CHEBI:15378"/>
        <dbReference type="ChEBI" id="CHEBI:43474"/>
        <dbReference type="ChEBI" id="CHEBI:57930"/>
        <dbReference type="ChEBI" id="CHEBI:61557"/>
    </reaction>
    <physiologicalReaction direction="left-to-right" evidence="28">
        <dbReference type="Rhea" id="RHEA:23681"/>
    </physiologicalReaction>
</comment>
<evidence type="ECO:0000256" key="3">
    <source>
        <dbReference type="ARBA" id="ARBA00004141"/>
    </source>
</evidence>
<gene>
    <name evidence="45" type="ORF">SKAU_G00140320</name>
</gene>
<evidence type="ECO:0000256" key="27">
    <source>
        <dbReference type="ARBA" id="ARBA00047627"/>
    </source>
</evidence>
<evidence type="ECO:0000256" key="11">
    <source>
        <dbReference type="ARBA" id="ARBA00022837"/>
    </source>
</evidence>
<reference evidence="45" key="1">
    <citation type="journal article" date="2023" name="Science">
        <title>Genome structures resolve the early diversification of teleost fishes.</title>
        <authorList>
            <person name="Parey E."/>
            <person name="Louis A."/>
            <person name="Montfort J."/>
            <person name="Bouchez O."/>
            <person name="Roques C."/>
            <person name="Iampietro C."/>
            <person name="Lluch J."/>
            <person name="Castinel A."/>
            <person name="Donnadieu C."/>
            <person name="Desvignes T."/>
            <person name="Floi Bucao C."/>
            <person name="Jouanno E."/>
            <person name="Wen M."/>
            <person name="Mejri S."/>
            <person name="Dirks R."/>
            <person name="Jansen H."/>
            <person name="Henkel C."/>
            <person name="Chen W.J."/>
            <person name="Zahm M."/>
            <person name="Cabau C."/>
            <person name="Klopp C."/>
            <person name="Thompson A.W."/>
            <person name="Robinson-Rechavi M."/>
            <person name="Braasch I."/>
            <person name="Lecointre G."/>
            <person name="Bobe J."/>
            <person name="Postlethwait J.H."/>
            <person name="Berthelot C."/>
            <person name="Roest Crollius H."/>
            <person name="Guiguen Y."/>
        </authorList>
    </citation>
    <scope>NUCLEOTIDE SEQUENCE</scope>
    <source>
        <strain evidence="45">WJC10195</strain>
    </source>
</reference>
<evidence type="ECO:0000256" key="21">
    <source>
        <dbReference type="ARBA" id="ARBA00042196"/>
    </source>
</evidence>
<evidence type="ECO:0000256" key="29">
    <source>
        <dbReference type="ARBA" id="ARBA00048136"/>
    </source>
</evidence>
<dbReference type="PANTHER" id="PTHR11782:SF32">
    <property type="entry name" value="ECTONUCLEOSIDE TRIPHOSPHATE DIPHOSPHOHYDROLASE 1"/>
    <property type="match status" value="1"/>
</dbReference>
<feature type="region of interest" description="Disordered" evidence="43">
    <location>
        <begin position="87"/>
        <end position="138"/>
    </location>
</feature>
<dbReference type="GO" id="GO:0004382">
    <property type="term" value="F:GDP phosphatase activity"/>
    <property type="evidence" value="ECO:0007669"/>
    <property type="project" value="TreeGrafter"/>
</dbReference>
<evidence type="ECO:0000256" key="34">
    <source>
        <dbReference type="ARBA" id="ARBA00048790"/>
    </source>
</evidence>
<comment type="catalytic activity">
    <reaction evidence="41">
        <text>UDP + H2O = UMP + phosphate + H(+)</text>
        <dbReference type="Rhea" id="RHEA:64876"/>
        <dbReference type="ChEBI" id="CHEBI:15377"/>
        <dbReference type="ChEBI" id="CHEBI:15378"/>
        <dbReference type="ChEBI" id="CHEBI:43474"/>
        <dbReference type="ChEBI" id="CHEBI:57865"/>
        <dbReference type="ChEBI" id="CHEBI:58223"/>
    </reaction>
    <physiologicalReaction direction="left-to-right" evidence="41">
        <dbReference type="Rhea" id="RHEA:64877"/>
    </physiologicalReaction>
</comment>
<comment type="catalytic activity">
    <reaction evidence="27">
        <text>ITP + 2 H2O = IMP + 2 phosphate + 2 H(+)</text>
        <dbReference type="Rhea" id="RHEA:77735"/>
        <dbReference type="ChEBI" id="CHEBI:15377"/>
        <dbReference type="ChEBI" id="CHEBI:15378"/>
        <dbReference type="ChEBI" id="CHEBI:43474"/>
        <dbReference type="ChEBI" id="CHEBI:58053"/>
        <dbReference type="ChEBI" id="CHEBI:61402"/>
    </reaction>
    <physiologicalReaction direction="left-to-right" evidence="27">
        <dbReference type="Rhea" id="RHEA:77736"/>
    </physiologicalReaction>
</comment>
<comment type="catalytic activity">
    <reaction evidence="36">
        <text>GTP + H2O = GDP + phosphate + H(+)</text>
        <dbReference type="Rhea" id="RHEA:19669"/>
        <dbReference type="ChEBI" id="CHEBI:15377"/>
        <dbReference type="ChEBI" id="CHEBI:15378"/>
        <dbReference type="ChEBI" id="CHEBI:37565"/>
        <dbReference type="ChEBI" id="CHEBI:43474"/>
        <dbReference type="ChEBI" id="CHEBI:58189"/>
    </reaction>
    <physiologicalReaction direction="left-to-right" evidence="36">
        <dbReference type="Rhea" id="RHEA:19670"/>
    </physiologicalReaction>
</comment>
<evidence type="ECO:0000256" key="42">
    <source>
        <dbReference type="ARBA" id="ARBA00049526"/>
    </source>
</evidence>
<dbReference type="Proteomes" id="UP001152622">
    <property type="component" value="Chromosome 4"/>
</dbReference>
<evidence type="ECO:0000256" key="32">
    <source>
        <dbReference type="ARBA" id="ARBA00048517"/>
    </source>
</evidence>
<evidence type="ECO:0000256" key="9">
    <source>
        <dbReference type="ARBA" id="ARBA00022741"/>
    </source>
</evidence>
<evidence type="ECO:0000256" key="22">
    <source>
        <dbReference type="ARBA" id="ARBA00044280"/>
    </source>
</evidence>
<evidence type="ECO:0000256" key="1">
    <source>
        <dbReference type="ARBA" id="ARBA00001913"/>
    </source>
</evidence>
<evidence type="ECO:0000256" key="8">
    <source>
        <dbReference type="ARBA" id="ARBA00022692"/>
    </source>
</evidence>
<proteinExistence type="inferred from homology"/>
<dbReference type="AlphaFoldDB" id="A0A9Q1FS48"/>
<evidence type="ECO:0000256" key="7">
    <source>
        <dbReference type="ARBA" id="ARBA00012148"/>
    </source>
</evidence>
<evidence type="ECO:0000256" key="24">
    <source>
        <dbReference type="ARBA" id="ARBA00045877"/>
    </source>
</evidence>
<comment type="function">
    <text evidence="24">Catalyzes the hydrolysis of both di- and triphosphate nucleotides (NDPs and NTPs) and hydrolyze NTPs to nucleotide monophosphates (NMPs) in two distinct successive phosphate-releasing steps, with NDPs as intermediates and participates in the regulation of extracellular levels of nucleotides. By hydrolyzing proinflammatory ATP and platelet-activating ADP to AMP, it blocks platelet aggregation and supports blood flow.</text>
</comment>
<evidence type="ECO:0000256" key="39">
    <source>
        <dbReference type="ARBA" id="ARBA00049333"/>
    </source>
</evidence>
<evidence type="ECO:0000256" key="13">
    <source>
        <dbReference type="ARBA" id="ARBA00022842"/>
    </source>
</evidence>
<evidence type="ECO:0000256" key="17">
    <source>
        <dbReference type="ARBA" id="ARBA00023180"/>
    </source>
</evidence>
<comment type="catalytic activity">
    <reaction evidence="29">
        <text>CDP + H2O = CMP + phosphate + H(+)</text>
        <dbReference type="Rhea" id="RHEA:64880"/>
        <dbReference type="ChEBI" id="CHEBI:15377"/>
        <dbReference type="ChEBI" id="CHEBI:15378"/>
        <dbReference type="ChEBI" id="CHEBI:43474"/>
        <dbReference type="ChEBI" id="CHEBI:58069"/>
        <dbReference type="ChEBI" id="CHEBI:60377"/>
    </reaction>
    <physiologicalReaction direction="left-to-right" evidence="29">
        <dbReference type="Rhea" id="RHEA:64881"/>
    </physiologicalReaction>
</comment>
<evidence type="ECO:0000256" key="18">
    <source>
        <dbReference type="ARBA" id="ARBA00039600"/>
    </source>
</evidence>
<comment type="catalytic activity">
    <reaction evidence="30">
        <text>GDP + H2O = GMP + phosphate + H(+)</text>
        <dbReference type="Rhea" id="RHEA:22156"/>
        <dbReference type="ChEBI" id="CHEBI:15377"/>
        <dbReference type="ChEBI" id="CHEBI:15378"/>
        <dbReference type="ChEBI" id="CHEBI:43474"/>
        <dbReference type="ChEBI" id="CHEBI:58115"/>
        <dbReference type="ChEBI" id="CHEBI:58189"/>
    </reaction>
    <physiologicalReaction direction="left-to-right" evidence="30">
        <dbReference type="Rhea" id="RHEA:22157"/>
    </physiologicalReaction>
</comment>
<evidence type="ECO:0000256" key="10">
    <source>
        <dbReference type="ARBA" id="ARBA00022801"/>
    </source>
</evidence>
<keyword evidence="10" id="KW-0378">Hydrolase</keyword>
<evidence type="ECO:0000256" key="14">
    <source>
        <dbReference type="ARBA" id="ARBA00022989"/>
    </source>
</evidence>
<comment type="subcellular location">
    <subcellularLocation>
        <location evidence="4">Membrane</location>
        <location evidence="4">Caveola</location>
    </subcellularLocation>
    <subcellularLocation>
        <location evidence="3">Membrane</location>
        <topology evidence="3">Multi-pass membrane protein</topology>
    </subcellularLocation>
</comment>
<dbReference type="EMBL" id="JAINUF010000004">
    <property type="protein sequence ID" value="KAJ8365201.1"/>
    <property type="molecule type" value="Genomic_DNA"/>
</dbReference>
<keyword evidence="12" id="KW-0067">ATP-binding</keyword>
<dbReference type="GO" id="GO:0004050">
    <property type="term" value="F:apyrase activity"/>
    <property type="evidence" value="ECO:0007669"/>
    <property type="project" value="UniProtKB-EC"/>
</dbReference>
<evidence type="ECO:0000256" key="33">
    <source>
        <dbReference type="ARBA" id="ARBA00048778"/>
    </source>
</evidence>
<dbReference type="Gene3D" id="3.30.420.40">
    <property type="match status" value="1"/>
</dbReference>
<evidence type="ECO:0000256" key="43">
    <source>
        <dbReference type="SAM" id="MobiDB-lite"/>
    </source>
</evidence>
<keyword evidence="8 44" id="KW-0812">Transmembrane</keyword>
<comment type="catalytic activity">
    <reaction evidence="33">
        <text>ATP + H2O = ADP + phosphate + H(+)</text>
        <dbReference type="Rhea" id="RHEA:13065"/>
        <dbReference type="ChEBI" id="CHEBI:15377"/>
        <dbReference type="ChEBI" id="CHEBI:15378"/>
        <dbReference type="ChEBI" id="CHEBI:30616"/>
        <dbReference type="ChEBI" id="CHEBI:43474"/>
        <dbReference type="ChEBI" id="CHEBI:456216"/>
    </reaction>
    <physiologicalReaction direction="left-to-right" evidence="33">
        <dbReference type="Rhea" id="RHEA:13066"/>
    </physiologicalReaction>
</comment>
<dbReference type="GO" id="GO:0005524">
    <property type="term" value="F:ATP binding"/>
    <property type="evidence" value="ECO:0007669"/>
    <property type="project" value="UniProtKB-KW"/>
</dbReference>
<evidence type="ECO:0000256" key="23">
    <source>
        <dbReference type="ARBA" id="ARBA00044314"/>
    </source>
</evidence>
<comment type="catalytic activity">
    <reaction evidence="31">
        <text>IDP + H2O = IMP + phosphate + H(+)</text>
        <dbReference type="Rhea" id="RHEA:35207"/>
        <dbReference type="ChEBI" id="CHEBI:15377"/>
        <dbReference type="ChEBI" id="CHEBI:15378"/>
        <dbReference type="ChEBI" id="CHEBI:43474"/>
        <dbReference type="ChEBI" id="CHEBI:58053"/>
        <dbReference type="ChEBI" id="CHEBI:58280"/>
    </reaction>
    <physiologicalReaction direction="left-to-right" evidence="31">
        <dbReference type="Rhea" id="RHEA:35208"/>
    </physiologicalReaction>
</comment>
<dbReference type="GO" id="GO:0017111">
    <property type="term" value="F:ribonucleoside triphosphate phosphatase activity"/>
    <property type="evidence" value="ECO:0007669"/>
    <property type="project" value="TreeGrafter"/>
</dbReference>
<accession>A0A9Q1FS48</accession>
<feature type="transmembrane region" description="Helical" evidence="44">
    <location>
        <begin position="12"/>
        <end position="32"/>
    </location>
</feature>
<keyword evidence="16" id="KW-1015">Disulfide bond</keyword>
<evidence type="ECO:0000256" key="31">
    <source>
        <dbReference type="ARBA" id="ARBA00048279"/>
    </source>
</evidence>
<comment type="cofactor">
    <cofactor evidence="2">
        <name>Mg(2+)</name>
        <dbReference type="ChEBI" id="CHEBI:18420"/>
    </cofactor>
</comment>
<comment type="cofactor">
    <cofactor evidence="1">
        <name>Ca(2+)</name>
        <dbReference type="ChEBI" id="CHEBI:29108"/>
    </cofactor>
</comment>